<keyword evidence="1" id="KW-1133">Transmembrane helix</keyword>
<dbReference type="Proteomes" id="UP000013783">
    <property type="component" value="Unassembled WGS sequence"/>
</dbReference>
<dbReference type="AlphaFoldDB" id="R2RD32"/>
<dbReference type="EMBL" id="ASWA01000003">
    <property type="protein sequence ID" value="EOT67227.1"/>
    <property type="molecule type" value="Genomic_DNA"/>
</dbReference>
<keyword evidence="1" id="KW-0812">Transmembrane</keyword>
<keyword evidence="5" id="KW-1185">Reference proteome</keyword>
<reference evidence="3 5" key="2">
    <citation type="submission" date="2013-03" db="EMBL/GenBank/DDBJ databases">
        <title>The Genome Sequence of Enterococcus malodoratus ATCC_43197 (PacBio/Illumina hybrid assembly).</title>
        <authorList>
            <consortium name="The Broad Institute Genomics Platform"/>
            <consortium name="The Broad Institute Genome Sequencing Center for Infectious Disease"/>
            <person name="Earl A."/>
            <person name="Russ C."/>
            <person name="Gilmore M."/>
            <person name="Surin D."/>
            <person name="Walker B."/>
            <person name="Young S."/>
            <person name="Zeng Q."/>
            <person name="Gargeya S."/>
            <person name="Fitzgerald M."/>
            <person name="Haas B."/>
            <person name="Abouelleil A."/>
            <person name="Allen A.W."/>
            <person name="Alvarado L."/>
            <person name="Arachchi H.M."/>
            <person name="Berlin A.M."/>
            <person name="Chapman S.B."/>
            <person name="Gainer-Dewar J."/>
            <person name="Goldberg J."/>
            <person name="Griggs A."/>
            <person name="Gujja S."/>
            <person name="Hansen M."/>
            <person name="Howarth C."/>
            <person name="Imamovic A."/>
            <person name="Ireland A."/>
            <person name="Larimer J."/>
            <person name="McCowan C."/>
            <person name="Murphy C."/>
            <person name="Pearson M."/>
            <person name="Poon T.W."/>
            <person name="Priest M."/>
            <person name="Roberts A."/>
            <person name="Saif S."/>
            <person name="Shea T."/>
            <person name="Sisk P."/>
            <person name="Sykes S."/>
            <person name="Wortman J."/>
            <person name="Nusbaum C."/>
            <person name="Birren B."/>
        </authorList>
    </citation>
    <scope>NUCLEOTIDE SEQUENCE [LARGE SCALE GENOMIC DNA]</scope>
    <source>
        <strain evidence="3 5">ATCC 43197</strain>
    </source>
</reference>
<evidence type="ECO:0000313" key="2">
    <source>
        <dbReference type="EMBL" id="EOH73889.1"/>
    </source>
</evidence>
<evidence type="ECO:0008006" key="6">
    <source>
        <dbReference type="Google" id="ProtNLM"/>
    </source>
</evidence>
<feature type="transmembrane region" description="Helical" evidence="1">
    <location>
        <begin position="59"/>
        <end position="81"/>
    </location>
</feature>
<sequence>MAKRYDDYPMGKLSDEELDQLLNYYDSSFSSKNTENIKHKIQLKKKEPIIFATFTKRKLLMIAIIVLFFFPVGTFIAAKLWGITVEKQDYQLTTKIDKTASQQPDTGNYRLVADYVPAYFIVNDDQGELSFYEEPDFTSDSAENLEALNNARGVTITLYELDKKDKVIDDYVKDYKEIKLSSGSAYIVEKLDDFAGKEATIARKFFEKENKFVELKCYGDISEKDIKKILDNVPTPKS</sequence>
<gene>
    <name evidence="3" type="ORF">I585_02748</name>
    <name evidence="2" type="ORF">UAI_03565</name>
</gene>
<evidence type="ECO:0000313" key="4">
    <source>
        <dbReference type="Proteomes" id="UP000013783"/>
    </source>
</evidence>
<evidence type="ECO:0000256" key="1">
    <source>
        <dbReference type="SAM" id="Phobius"/>
    </source>
</evidence>
<accession>R2RD32</accession>
<dbReference type="EMBL" id="AJAK01000023">
    <property type="protein sequence ID" value="EOH73889.1"/>
    <property type="molecule type" value="Genomic_DNA"/>
</dbReference>
<evidence type="ECO:0000313" key="3">
    <source>
        <dbReference type="EMBL" id="EOT67227.1"/>
    </source>
</evidence>
<proteinExistence type="predicted"/>
<name>R2RD32_9ENTE</name>
<protein>
    <recommendedName>
        <fullName evidence="6">DUF4367 domain-containing protein</fullName>
    </recommendedName>
</protein>
<evidence type="ECO:0000313" key="5">
    <source>
        <dbReference type="Proteomes" id="UP000014148"/>
    </source>
</evidence>
<organism evidence="2 4">
    <name type="scientific">Enterococcus malodoratus ATCC 43197</name>
    <dbReference type="NCBI Taxonomy" id="1158601"/>
    <lineage>
        <taxon>Bacteria</taxon>
        <taxon>Bacillati</taxon>
        <taxon>Bacillota</taxon>
        <taxon>Bacilli</taxon>
        <taxon>Lactobacillales</taxon>
        <taxon>Enterococcaceae</taxon>
        <taxon>Enterococcus</taxon>
    </lineage>
</organism>
<keyword evidence="1" id="KW-0472">Membrane</keyword>
<dbReference type="Proteomes" id="UP000014148">
    <property type="component" value="Unassembled WGS sequence"/>
</dbReference>
<dbReference type="PATRIC" id="fig|1158601.3.peg.3538"/>
<dbReference type="RefSeq" id="WP_010742356.1">
    <property type="nucleotide sequence ID" value="NZ_KB946251.1"/>
</dbReference>
<reference evidence="2 4" key="1">
    <citation type="submission" date="2013-02" db="EMBL/GenBank/DDBJ databases">
        <title>The Genome Sequence of Enterococcus malodoratus ATCC_43197.</title>
        <authorList>
            <consortium name="The Broad Institute Genome Sequencing Platform"/>
            <consortium name="The Broad Institute Genome Sequencing Center for Infectious Disease"/>
            <person name="Earl A.M."/>
            <person name="Gilmore M.S."/>
            <person name="Lebreton F."/>
            <person name="Walker B."/>
            <person name="Young S.K."/>
            <person name="Zeng Q."/>
            <person name="Gargeya S."/>
            <person name="Fitzgerald M."/>
            <person name="Haas B."/>
            <person name="Abouelleil A."/>
            <person name="Alvarado L."/>
            <person name="Arachchi H.M."/>
            <person name="Berlin A.M."/>
            <person name="Chapman S.B."/>
            <person name="Dewar J."/>
            <person name="Goldberg J."/>
            <person name="Griggs A."/>
            <person name="Gujja S."/>
            <person name="Hansen M."/>
            <person name="Howarth C."/>
            <person name="Imamovic A."/>
            <person name="Larimer J."/>
            <person name="McCowan C."/>
            <person name="Murphy C."/>
            <person name="Neiman D."/>
            <person name="Pearson M."/>
            <person name="Priest M."/>
            <person name="Roberts A."/>
            <person name="Saif S."/>
            <person name="Shea T."/>
            <person name="Sisk P."/>
            <person name="Sykes S."/>
            <person name="Wortman J."/>
            <person name="Nusbaum C."/>
            <person name="Birren B."/>
        </authorList>
    </citation>
    <scope>NUCLEOTIDE SEQUENCE [LARGE SCALE GENOMIC DNA]</scope>
    <source>
        <strain evidence="2 4">ATCC 43197</strain>
    </source>
</reference>
<comment type="caution">
    <text evidence="2">The sequence shown here is derived from an EMBL/GenBank/DDBJ whole genome shotgun (WGS) entry which is preliminary data.</text>
</comment>